<protein>
    <submittedName>
        <fullName evidence="1">Uncharacterized protein</fullName>
    </submittedName>
</protein>
<dbReference type="EMBL" id="CM004480">
    <property type="protein sequence ID" value="OCT67370.1"/>
    <property type="molecule type" value="Genomic_DNA"/>
</dbReference>
<sequence length="78" mass="8550">MFTHSRRCHRNCSLSRASIQLGTLPQHLSNTFLSETFCSNRQECVALGEPSAATGMGRGAQCFCCSCLSEMIGTQLLY</sequence>
<proteinExistence type="predicted"/>
<reference evidence="2" key="1">
    <citation type="journal article" date="2016" name="Nature">
        <title>Genome evolution in the allotetraploid frog Xenopus laevis.</title>
        <authorList>
            <person name="Session A.M."/>
            <person name="Uno Y."/>
            <person name="Kwon T."/>
            <person name="Chapman J.A."/>
            <person name="Toyoda A."/>
            <person name="Takahashi S."/>
            <person name="Fukui A."/>
            <person name="Hikosaka A."/>
            <person name="Suzuki A."/>
            <person name="Kondo M."/>
            <person name="van Heeringen S.J."/>
            <person name="Quigley I."/>
            <person name="Heinz S."/>
            <person name="Ogino H."/>
            <person name="Ochi H."/>
            <person name="Hellsten U."/>
            <person name="Lyons J.B."/>
            <person name="Simakov O."/>
            <person name="Putnam N."/>
            <person name="Stites J."/>
            <person name="Kuroki Y."/>
            <person name="Tanaka T."/>
            <person name="Michiue T."/>
            <person name="Watanabe M."/>
            <person name="Bogdanovic O."/>
            <person name="Lister R."/>
            <person name="Georgiou G."/>
            <person name="Paranjpe S.S."/>
            <person name="van Kruijsbergen I."/>
            <person name="Shu S."/>
            <person name="Carlson J."/>
            <person name="Kinoshita T."/>
            <person name="Ohta Y."/>
            <person name="Mawaribuchi S."/>
            <person name="Jenkins J."/>
            <person name="Grimwood J."/>
            <person name="Schmutz J."/>
            <person name="Mitros T."/>
            <person name="Mozaffari S.V."/>
            <person name="Suzuki Y."/>
            <person name="Haramoto Y."/>
            <person name="Yamamoto T.S."/>
            <person name="Takagi C."/>
            <person name="Heald R."/>
            <person name="Miller K."/>
            <person name="Haudenschild C."/>
            <person name="Kitzman J."/>
            <person name="Nakayama T."/>
            <person name="Izutsu Y."/>
            <person name="Robert J."/>
            <person name="Fortriede J."/>
            <person name="Burns K."/>
            <person name="Lotay V."/>
            <person name="Karimi K."/>
            <person name="Yasuoka Y."/>
            <person name="Dichmann D.S."/>
            <person name="Flajnik M.F."/>
            <person name="Houston D.W."/>
            <person name="Shendure J."/>
            <person name="DuPasquier L."/>
            <person name="Vize P.D."/>
            <person name="Zorn A.M."/>
            <person name="Ito M."/>
            <person name="Marcotte E.M."/>
            <person name="Wallingford J.B."/>
            <person name="Ito Y."/>
            <person name="Asashima M."/>
            <person name="Ueno N."/>
            <person name="Matsuda Y."/>
            <person name="Veenstra G.J."/>
            <person name="Fujiyama A."/>
            <person name="Harland R.M."/>
            <person name="Taira M."/>
            <person name="Rokhsar D.S."/>
        </authorList>
    </citation>
    <scope>NUCLEOTIDE SEQUENCE [LARGE SCALE GENOMIC DNA]</scope>
    <source>
        <strain evidence="2">J</strain>
    </source>
</reference>
<name>A0A974H7I4_XENLA</name>
<gene>
    <name evidence="1" type="ORF">XELAEV_18038665mg</name>
</gene>
<evidence type="ECO:0000313" key="1">
    <source>
        <dbReference type="EMBL" id="OCT67370.1"/>
    </source>
</evidence>
<evidence type="ECO:0000313" key="2">
    <source>
        <dbReference type="Proteomes" id="UP000694892"/>
    </source>
</evidence>
<accession>A0A974H7I4</accession>
<dbReference type="AlphaFoldDB" id="A0A974H7I4"/>
<dbReference type="Proteomes" id="UP000694892">
    <property type="component" value="Chromosome 8L"/>
</dbReference>
<organism evidence="1 2">
    <name type="scientific">Xenopus laevis</name>
    <name type="common">African clawed frog</name>
    <dbReference type="NCBI Taxonomy" id="8355"/>
    <lineage>
        <taxon>Eukaryota</taxon>
        <taxon>Metazoa</taxon>
        <taxon>Chordata</taxon>
        <taxon>Craniata</taxon>
        <taxon>Vertebrata</taxon>
        <taxon>Euteleostomi</taxon>
        <taxon>Amphibia</taxon>
        <taxon>Batrachia</taxon>
        <taxon>Anura</taxon>
        <taxon>Pipoidea</taxon>
        <taxon>Pipidae</taxon>
        <taxon>Xenopodinae</taxon>
        <taxon>Xenopus</taxon>
        <taxon>Xenopus</taxon>
    </lineage>
</organism>